<proteinExistence type="predicted"/>
<evidence type="ECO:0000313" key="3">
    <source>
        <dbReference type="WBParaSite" id="Minc3s00509g13503"/>
    </source>
</evidence>
<feature type="compositionally biased region" description="Gly residues" evidence="1">
    <location>
        <begin position="48"/>
        <end position="57"/>
    </location>
</feature>
<feature type="region of interest" description="Disordered" evidence="1">
    <location>
        <begin position="1"/>
        <end position="62"/>
    </location>
</feature>
<dbReference type="WBParaSite" id="Minc3s00509g13503">
    <property type="protein sequence ID" value="Minc3s00509g13503"/>
    <property type="gene ID" value="Minc3s00509g13503"/>
</dbReference>
<accession>A0A914LGN3</accession>
<feature type="compositionally biased region" description="Basic and acidic residues" evidence="1">
    <location>
        <begin position="15"/>
        <end position="27"/>
    </location>
</feature>
<protein>
    <submittedName>
        <fullName evidence="3">Uncharacterized protein</fullName>
    </submittedName>
</protein>
<reference evidence="3" key="1">
    <citation type="submission" date="2022-11" db="UniProtKB">
        <authorList>
            <consortium name="WormBaseParasite"/>
        </authorList>
    </citation>
    <scope>IDENTIFICATION</scope>
</reference>
<evidence type="ECO:0000256" key="1">
    <source>
        <dbReference type="SAM" id="MobiDB-lite"/>
    </source>
</evidence>
<dbReference type="AlphaFoldDB" id="A0A914LGN3"/>
<organism evidence="2 3">
    <name type="scientific">Meloidogyne incognita</name>
    <name type="common">Southern root-knot nematode worm</name>
    <name type="synonym">Oxyuris incognita</name>
    <dbReference type="NCBI Taxonomy" id="6306"/>
    <lineage>
        <taxon>Eukaryota</taxon>
        <taxon>Metazoa</taxon>
        <taxon>Ecdysozoa</taxon>
        <taxon>Nematoda</taxon>
        <taxon>Chromadorea</taxon>
        <taxon>Rhabditida</taxon>
        <taxon>Tylenchina</taxon>
        <taxon>Tylenchomorpha</taxon>
        <taxon>Tylenchoidea</taxon>
        <taxon>Meloidogynidae</taxon>
        <taxon>Meloidogyninae</taxon>
        <taxon>Meloidogyne</taxon>
        <taxon>Meloidogyne incognita group</taxon>
    </lineage>
</organism>
<dbReference type="Proteomes" id="UP000887563">
    <property type="component" value="Unplaced"/>
</dbReference>
<evidence type="ECO:0000313" key="2">
    <source>
        <dbReference type="Proteomes" id="UP000887563"/>
    </source>
</evidence>
<keyword evidence="2" id="KW-1185">Reference proteome</keyword>
<name>A0A914LGN3_MELIC</name>
<sequence length="221" mass="24381">MGTRGSGGTRRGRRREAEEAKNTGGDKKRTKAGDAGSSKGTEKHPGDKGAGSSGGGDLPIDPTVATECELVMDEIRPYGRSVRVLRDAHGYKKDSVVNIDKILKKLEILNVDADFRNGKVHILQTYENGPGGLPGRIMDIKELVGLIADWEIGNSGDTNWKIEGTPSTNPIFEPLFNVHVSSDRLEWILYQITIVKYLLLITMRRSGGPFPSCYRIQRERM</sequence>